<evidence type="ECO:0000313" key="5">
    <source>
        <dbReference type="Ensembl" id="ENSEEEP00000056393.1"/>
    </source>
</evidence>
<dbReference type="SMART" id="SM00360">
    <property type="entry name" value="RRM"/>
    <property type="match status" value="1"/>
</dbReference>
<dbReference type="Pfam" id="PF00076">
    <property type="entry name" value="RRM_1"/>
    <property type="match status" value="1"/>
</dbReference>
<evidence type="ECO:0000259" key="4">
    <source>
        <dbReference type="PROSITE" id="PS50102"/>
    </source>
</evidence>
<protein>
    <recommendedName>
        <fullName evidence="4">RRM domain-containing protein</fullName>
    </recommendedName>
</protein>
<keyword evidence="2 3" id="KW-0694">RNA-binding</keyword>
<evidence type="ECO:0000256" key="2">
    <source>
        <dbReference type="ARBA" id="ARBA00022884"/>
    </source>
</evidence>
<dbReference type="Proteomes" id="UP000314983">
    <property type="component" value="Chromosome 20"/>
</dbReference>
<keyword evidence="6" id="KW-1185">Reference proteome</keyword>
<sequence>LSDGLVNLDKSIDSGALYDTFSAFGNILSCKVVRSSESSAQRKSKGFGFVSFERHEDTKRAVDEMNGKQLNGKQLYVARVQKKGERQTERRFEQMKQDGTTRYQGVNLYVKNLDDSLDDERLLSTEGRGAGRTGSSDVDQHLLTYKHNGTHTYYKQGT</sequence>
<dbReference type="PANTHER" id="PTHR24012">
    <property type="entry name" value="RNA BINDING PROTEIN"/>
    <property type="match status" value="1"/>
</dbReference>
<reference evidence="5" key="2">
    <citation type="submission" date="2025-08" db="UniProtKB">
        <authorList>
            <consortium name="Ensembl"/>
        </authorList>
    </citation>
    <scope>IDENTIFICATION</scope>
</reference>
<dbReference type="PROSITE" id="PS50102">
    <property type="entry name" value="RRM"/>
    <property type="match status" value="1"/>
</dbReference>
<name>A0AAY5EHL8_ELEEL</name>
<evidence type="ECO:0000313" key="6">
    <source>
        <dbReference type="Proteomes" id="UP000314983"/>
    </source>
</evidence>
<evidence type="ECO:0000256" key="3">
    <source>
        <dbReference type="PROSITE-ProRule" id="PRU00176"/>
    </source>
</evidence>
<keyword evidence="1" id="KW-0677">Repeat</keyword>
<reference evidence="5" key="3">
    <citation type="submission" date="2025-09" db="UniProtKB">
        <authorList>
            <consortium name="Ensembl"/>
        </authorList>
    </citation>
    <scope>IDENTIFICATION</scope>
</reference>
<organism evidence="5 6">
    <name type="scientific">Electrophorus electricus</name>
    <name type="common">Electric eel</name>
    <name type="synonym">Gymnotus electricus</name>
    <dbReference type="NCBI Taxonomy" id="8005"/>
    <lineage>
        <taxon>Eukaryota</taxon>
        <taxon>Metazoa</taxon>
        <taxon>Chordata</taxon>
        <taxon>Craniata</taxon>
        <taxon>Vertebrata</taxon>
        <taxon>Euteleostomi</taxon>
        <taxon>Actinopterygii</taxon>
        <taxon>Neopterygii</taxon>
        <taxon>Teleostei</taxon>
        <taxon>Ostariophysi</taxon>
        <taxon>Gymnotiformes</taxon>
        <taxon>Gymnotoidei</taxon>
        <taxon>Gymnotidae</taxon>
        <taxon>Electrophorus</taxon>
    </lineage>
</organism>
<dbReference type="GO" id="GO:0003723">
    <property type="term" value="F:RNA binding"/>
    <property type="evidence" value="ECO:0007669"/>
    <property type="project" value="UniProtKB-UniRule"/>
</dbReference>
<dbReference type="Gene3D" id="3.30.70.330">
    <property type="match status" value="1"/>
</dbReference>
<proteinExistence type="predicted"/>
<dbReference type="InterPro" id="IPR012677">
    <property type="entry name" value="Nucleotide-bd_a/b_plait_sf"/>
</dbReference>
<dbReference type="InterPro" id="IPR035979">
    <property type="entry name" value="RBD_domain_sf"/>
</dbReference>
<reference evidence="5 6" key="1">
    <citation type="submission" date="2020-05" db="EMBL/GenBank/DDBJ databases">
        <title>Electrophorus electricus (electric eel) genome, fEleEle1, primary haplotype.</title>
        <authorList>
            <person name="Myers G."/>
            <person name="Meyer A."/>
            <person name="Fedrigo O."/>
            <person name="Formenti G."/>
            <person name="Rhie A."/>
            <person name="Tracey A."/>
            <person name="Sims Y."/>
            <person name="Jarvis E.D."/>
        </authorList>
    </citation>
    <scope>NUCLEOTIDE SEQUENCE [LARGE SCALE GENOMIC DNA]</scope>
</reference>
<feature type="domain" description="RRM" evidence="4">
    <location>
        <begin position="7"/>
        <end position="82"/>
    </location>
</feature>
<dbReference type="InterPro" id="IPR000504">
    <property type="entry name" value="RRM_dom"/>
</dbReference>
<dbReference type="GeneTree" id="ENSGT00940000153773"/>
<dbReference type="Ensembl" id="ENSEEET00000058556.1">
    <property type="protein sequence ID" value="ENSEEEP00000056393.1"/>
    <property type="gene ID" value="ENSEEEG00000027013.1"/>
</dbReference>
<dbReference type="AlphaFoldDB" id="A0AAY5EHL8"/>
<evidence type="ECO:0000256" key="1">
    <source>
        <dbReference type="ARBA" id="ARBA00022737"/>
    </source>
</evidence>
<dbReference type="SUPFAM" id="SSF54928">
    <property type="entry name" value="RNA-binding domain, RBD"/>
    <property type="match status" value="1"/>
</dbReference>
<accession>A0AAY5EHL8</accession>